<name>A0A7Y9LVW8_9MICC</name>
<gene>
    <name evidence="1" type="ORF">FHU41_002834</name>
</gene>
<sequence length="165" mass="17275">MALSTSASLSAGVEQVVELFSSEDFVRQVSEAAGGTLESFTLTGDRAAAFSTVSVRSMPTDRLPELAKKFVGARLNVQQQEQWSAPAADGSREVQISAKISGAPVEAKAVQRIVAEGASTRIELEGTVTSSIPLFGNKIVQAAEPALAKALNLQVSEARKVLESA</sequence>
<reference evidence="1 2" key="1">
    <citation type="submission" date="2020-07" db="EMBL/GenBank/DDBJ databases">
        <title>Sequencing the genomes of 1000 actinobacteria strains.</title>
        <authorList>
            <person name="Klenk H.-P."/>
        </authorList>
    </citation>
    <scope>NUCLEOTIDE SEQUENCE [LARGE SCALE GENOMIC DNA]</scope>
    <source>
        <strain evidence="1 2">DSM 102047</strain>
    </source>
</reference>
<dbReference type="RefSeq" id="WP_179390220.1">
    <property type="nucleotide sequence ID" value="NZ_JACBYQ010000002.1"/>
</dbReference>
<accession>A0A7Y9LVW8</accession>
<comment type="caution">
    <text evidence="1">The sequence shown here is derived from an EMBL/GenBank/DDBJ whole genome shotgun (WGS) entry which is preliminary data.</text>
</comment>
<dbReference type="Pfam" id="PF10698">
    <property type="entry name" value="DUF2505"/>
    <property type="match status" value="1"/>
</dbReference>
<evidence type="ECO:0000313" key="1">
    <source>
        <dbReference type="EMBL" id="NYE96584.1"/>
    </source>
</evidence>
<dbReference type="InterPro" id="IPR019639">
    <property type="entry name" value="DUF2505"/>
</dbReference>
<proteinExistence type="predicted"/>
<dbReference type="EMBL" id="JACBYQ010000002">
    <property type="protein sequence ID" value="NYE96584.1"/>
    <property type="molecule type" value="Genomic_DNA"/>
</dbReference>
<evidence type="ECO:0000313" key="2">
    <source>
        <dbReference type="Proteomes" id="UP000521748"/>
    </source>
</evidence>
<organism evidence="1 2">
    <name type="scientific">Psychromicrobium silvestre</name>
    <dbReference type="NCBI Taxonomy" id="1645614"/>
    <lineage>
        <taxon>Bacteria</taxon>
        <taxon>Bacillati</taxon>
        <taxon>Actinomycetota</taxon>
        <taxon>Actinomycetes</taxon>
        <taxon>Micrococcales</taxon>
        <taxon>Micrococcaceae</taxon>
        <taxon>Psychromicrobium</taxon>
    </lineage>
</organism>
<protein>
    <recommendedName>
        <fullName evidence="3">Proteinase inhibitor I25 cystatin</fullName>
    </recommendedName>
</protein>
<dbReference type="Proteomes" id="UP000521748">
    <property type="component" value="Unassembled WGS sequence"/>
</dbReference>
<keyword evidence="2" id="KW-1185">Reference proteome</keyword>
<dbReference type="AlphaFoldDB" id="A0A7Y9LVW8"/>
<evidence type="ECO:0008006" key="3">
    <source>
        <dbReference type="Google" id="ProtNLM"/>
    </source>
</evidence>